<gene>
    <name evidence="1" type="ORF">BQ4739_LOCUS14266</name>
</gene>
<reference evidence="1 2" key="1">
    <citation type="submission" date="2016-10" db="EMBL/GenBank/DDBJ databases">
        <authorList>
            <person name="Cai Z."/>
        </authorList>
    </citation>
    <scope>NUCLEOTIDE SEQUENCE [LARGE SCALE GENOMIC DNA]</scope>
</reference>
<dbReference type="AlphaFoldDB" id="A0A383W8P9"/>
<evidence type="ECO:0000313" key="2">
    <source>
        <dbReference type="Proteomes" id="UP000256970"/>
    </source>
</evidence>
<dbReference type="Proteomes" id="UP000256970">
    <property type="component" value="Unassembled WGS sequence"/>
</dbReference>
<evidence type="ECO:0000313" key="1">
    <source>
        <dbReference type="EMBL" id="SZX74008.1"/>
    </source>
</evidence>
<protein>
    <submittedName>
        <fullName evidence="1">Uncharacterized protein</fullName>
    </submittedName>
</protein>
<dbReference type="EMBL" id="FNXT01001203">
    <property type="protein sequence ID" value="SZX74008.1"/>
    <property type="molecule type" value="Genomic_DNA"/>
</dbReference>
<keyword evidence="2" id="KW-1185">Reference proteome</keyword>
<name>A0A383W8P9_TETOB</name>
<proteinExistence type="predicted"/>
<sequence>MKNMLACGKLLQQLRILPAVEQMPLESGLFQPQIKSYIIDTKEQLVGHMAVLRGRGRQAWQAQVTVQLAEELLIKLQSLEDSPLYGVAASAGS</sequence>
<accession>A0A383W8P9</accession>
<organism evidence="1 2">
    <name type="scientific">Tetradesmus obliquus</name>
    <name type="common">Green alga</name>
    <name type="synonym">Acutodesmus obliquus</name>
    <dbReference type="NCBI Taxonomy" id="3088"/>
    <lineage>
        <taxon>Eukaryota</taxon>
        <taxon>Viridiplantae</taxon>
        <taxon>Chlorophyta</taxon>
        <taxon>core chlorophytes</taxon>
        <taxon>Chlorophyceae</taxon>
        <taxon>CS clade</taxon>
        <taxon>Sphaeropleales</taxon>
        <taxon>Scenedesmaceae</taxon>
        <taxon>Tetradesmus</taxon>
    </lineage>
</organism>